<gene>
    <name evidence="2" type="ORF">JTE90_002700</name>
</gene>
<accession>A0AAV6VWR1</accession>
<comment type="caution">
    <text evidence="2">The sequence shown here is derived from an EMBL/GenBank/DDBJ whole genome shotgun (WGS) entry which is preliminary data.</text>
</comment>
<organism evidence="2 3">
    <name type="scientific">Oedothorax gibbosus</name>
    <dbReference type="NCBI Taxonomy" id="931172"/>
    <lineage>
        <taxon>Eukaryota</taxon>
        <taxon>Metazoa</taxon>
        <taxon>Ecdysozoa</taxon>
        <taxon>Arthropoda</taxon>
        <taxon>Chelicerata</taxon>
        <taxon>Arachnida</taxon>
        <taxon>Araneae</taxon>
        <taxon>Araneomorphae</taxon>
        <taxon>Entelegynae</taxon>
        <taxon>Araneoidea</taxon>
        <taxon>Linyphiidae</taxon>
        <taxon>Erigoninae</taxon>
        <taxon>Oedothorax</taxon>
    </lineage>
</organism>
<evidence type="ECO:0000313" key="3">
    <source>
        <dbReference type="Proteomes" id="UP000827092"/>
    </source>
</evidence>
<keyword evidence="1" id="KW-0812">Transmembrane</keyword>
<sequence>MWVKGRMEKTQHRKGGIFWVLVIIHLFVIAEKSSESDLMMGGGPRVKMEKIKEGEEMMGCEFSTAEVPPNALE</sequence>
<evidence type="ECO:0000313" key="2">
    <source>
        <dbReference type="EMBL" id="KAG8201022.1"/>
    </source>
</evidence>
<keyword evidence="3" id="KW-1185">Reference proteome</keyword>
<proteinExistence type="predicted"/>
<keyword evidence="1" id="KW-1133">Transmembrane helix</keyword>
<dbReference type="Proteomes" id="UP000827092">
    <property type="component" value="Unassembled WGS sequence"/>
</dbReference>
<name>A0AAV6VWR1_9ARAC</name>
<reference evidence="2 3" key="1">
    <citation type="journal article" date="2022" name="Nat. Ecol. Evol.">
        <title>A masculinizing supergene underlies an exaggerated male reproductive morph in a spider.</title>
        <authorList>
            <person name="Hendrickx F."/>
            <person name="De Corte Z."/>
            <person name="Sonet G."/>
            <person name="Van Belleghem S.M."/>
            <person name="Kostlbacher S."/>
            <person name="Vangestel C."/>
        </authorList>
    </citation>
    <scope>NUCLEOTIDE SEQUENCE [LARGE SCALE GENOMIC DNA]</scope>
    <source>
        <strain evidence="2">W744_W776</strain>
    </source>
</reference>
<keyword evidence="1" id="KW-0472">Membrane</keyword>
<dbReference type="EMBL" id="JAFNEN010000009">
    <property type="protein sequence ID" value="KAG8201022.1"/>
    <property type="molecule type" value="Genomic_DNA"/>
</dbReference>
<dbReference type="AlphaFoldDB" id="A0AAV6VWR1"/>
<protein>
    <submittedName>
        <fullName evidence="2">Uncharacterized protein</fullName>
    </submittedName>
</protein>
<evidence type="ECO:0000256" key="1">
    <source>
        <dbReference type="SAM" id="Phobius"/>
    </source>
</evidence>
<feature type="transmembrane region" description="Helical" evidence="1">
    <location>
        <begin position="12"/>
        <end position="30"/>
    </location>
</feature>